<evidence type="ECO:0008006" key="4">
    <source>
        <dbReference type="Google" id="ProtNLM"/>
    </source>
</evidence>
<comment type="caution">
    <text evidence="2">The sequence shown here is derived from an EMBL/GenBank/DDBJ whole genome shotgun (WGS) entry which is preliminary data.</text>
</comment>
<evidence type="ECO:0000256" key="1">
    <source>
        <dbReference type="SAM" id="SignalP"/>
    </source>
</evidence>
<gene>
    <name evidence="2" type="ORF">GCM10023231_32600</name>
</gene>
<sequence>MKKLLFTVLCALTFSLITLKVNAQATDGHDYKSAIGGRFGVANGITFKTFLQDQRALDVILNFRSNSKYSTFKFVGLYEIHNPIESAPGLQWYYGGGAGIGTYKNKVTDNSGAAFSIDGALGLDYKIDGAPIDLSLDWKPEMRFAPDNTGVDFAGFGLSIRFAF</sequence>
<dbReference type="EMBL" id="BAABIQ010000041">
    <property type="protein sequence ID" value="GAA4801309.1"/>
    <property type="molecule type" value="Genomic_DNA"/>
</dbReference>
<name>A0ABP9BY49_9SPHI</name>
<keyword evidence="3" id="KW-1185">Reference proteome</keyword>
<dbReference type="Proteomes" id="UP001501411">
    <property type="component" value="Unassembled WGS sequence"/>
</dbReference>
<protein>
    <recommendedName>
        <fullName evidence="4">Outer membrane protein beta-barrel domain-containing protein</fullName>
    </recommendedName>
</protein>
<accession>A0ABP9BY49</accession>
<reference evidence="3" key="1">
    <citation type="journal article" date="2019" name="Int. J. Syst. Evol. Microbiol.">
        <title>The Global Catalogue of Microorganisms (GCM) 10K type strain sequencing project: providing services to taxonomists for standard genome sequencing and annotation.</title>
        <authorList>
            <consortium name="The Broad Institute Genomics Platform"/>
            <consortium name="The Broad Institute Genome Sequencing Center for Infectious Disease"/>
            <person name="Wu L."/>
            <person name="Ma J."/>
        </authorList>
    </citation>
    <scope>NUCLEOTIDE SEQUENCE [LARGE SCALE GENOMIC DNA]</scope>
    <source>
        <strain evidence="3">JCM 18200</strain>
    </source>
</reference>
<feature type="signal peptide" evidence="1">
    <location>
        <begin position="1"/>
        <end position="25"/>
    </location>
</feature>
<keyword evidence="1" id="KW-0732">Signal</keyword>
<feature type="chain" id="PRO_5045982443" description="Outer membrane protein beta-barrel domain-containing protein" evidence="1">
    <location>
        <begin position="26"/>
        <end position="164"/>
    </location>
</feature>
<evidence type="ECO:0000313" key="3">
    <source>
        <dbReference type="Proteomes" id="UP001501411"/>
    </source>
</evidence>
<organism evidence="2 3">
    <name type="scientific">Olivibacter ginsenosidimutans</name>
    <dbReference type="NCBI Taxonomy" id="1176537"/>
    <lineage>
        <taxon>Bacteria</taxon>
        <taxon>Pseudomonadati</taxon>
        <taxon>Bacteroidota</taxon>
        <taxon>Sphingobacteriia</taxon>
        <taxon>Sphingobacteriales</taxon>
        <taxon>Sphingobacteriaceae</taxon>
        <taxon>Olivibacter</taxon>
    </lineage>
</organism>
<proteinExistence type="predicted"/>
<evidence type="ECO:0000313" key="2">
    <source>
        <dbReference type="EMBL" id="GAA4801309.1"/>
    </source>
</evidence>
<dbReference type="RefSeq" id="WP_345233230.1">
    <property type="nucleotide sequence ID" value="NZ_BAABIQ010000041.1"/>
</dbReference>